<name>A0ABP9VDJ7_9DEIO</name>
<accession>A0ABP9VDJ7</accession>
<keyword evidence="3" id="KW-1185">Reference proteome</keyword>
<evidence type="ECO:0000256" key="1">
    <source>
        <dbReference type="SAM" id="MobiDB-lite"/>
    </source>
</evidence>
<feature type="compositionally biased region" description="Basic residues" evidence="1">
    <location>
        <begin position="1"/>
        <end position="17"/>
    </location>
</feature>
<reference evidence="2 3" key="1">
    <citation type="submission" date="2024-02" db="EMBL/GenBank/DDBJ databases">
        <title>Deinococcus xinjiangensis NBRC 107630.</title>
        <authorList>
            <person name="Ichikawa N."/>
            <person name="Katano-Makiyama Y."/>
            <person name="Hidaka K."/>
        </authorList>
    </citation>
    <scope>NUCLEOTIDE SEQUENCE [LARGE SCALE GENOMIC DNA]</scope>
    <source>
        <strain evidence="2 3">NBRC 107630</strain>
    </source>
</reference>
<evidence type="ECO:0000313" key="3">
    <source>
        <dbReference type="Proteomes" id="UP001458946"/>
    </source>
</evidence>
<evidence type="ECO:0000313" key="2">
    <source>
        <dbReference type="EMBL" id="GAA5503310.1"/>
    </source>
</evidence>
<comment type="caution">
    <text evidence="2">The sequence shown here is derived from an EMBL/GenBank/DDBJ whole genome shotgun (WGS) entry which is preliminary data.</text>
</comment>
<protein>
    <submittedName>
        <fullName evidence="2">Uncharacterized protein</fullName>
    </submittedName>
</protein>
<dbReference type="EMBL" id="BAABRN010000045">
    <property type="protein sequence ID" value="GAA5503310.1"/>
    <property type="molecule type" value="Genomic_DNA"/>
</dbReference>
<organism evidence="2 3">
    <name type="scientific">Deinococcus xinjiangensis</name>
    <dbReference type="NCBI Taxonomy" id="457454"/>
    <lineage>
        <taxon>Bacteria</taxon>
        <taxon>Thermotogati</taxon>
        <taxon>Deinococcota</taxon>
        <taxon>Deinococci</taxon>
        <taxon>Deinococcales</taxon>
        <taxon>Deinococcaceae</taxon>
        <taxon>Deinococcus</taxon>
    </lineage>
</organism>
<dbReference type="Proteomes" id="UP001458946">
    <property type="component" value="Unassembled WGS sequence"/>
</dbReference>
<feature type="region of interest" description="Disordered" evidence="1">
    <location>
        <begin position="1"/>
        <end position="25"/>
    </location>
</feature>
<proteinExistence type="predicted"/>
<sequence>MSRRPSPRPPPHRRPPNPHRASPRPLTHAETALFLATQGAILPDLDAVEYIEGLTLGGVEMGRDLEQVTYQKSSLISSQTT</sequence>
<gene>
    <name evidence="2" type="ORF">Dxin01_03065</name>
</gene>